<dbReference type="GO" id="GO:1990281">
    <property type="term" value="C:efflux pump complex"/>
    <property type="evidence" value="ECO:0007669"/>
    <property type="project" value="TreeGrafter"/>
</dbReference>
<dbReference type="Proteomes" id="UP001144372">
    <property type="component" value="Unassembled WGS sequence"/>
</dbReference>
<keyword evidence="3" id="KW-1133">Transmembrane helix</keyword>
<dbReference type="AlphaFoldDB" id="A0A9W6CZ34"/>
<dbReference type="Pfam" id="PF25876">
    <property type="entry name" value="HH_MFP_RND"/>
    <property type="match status" value="1"/>
</dbReference>
<protein>
    <submittedName>
        <fullName evidence="8">Hemolysin secretion protein D</fullName>
    </submittedName>
</protein>
<accession>A0A9W6CZ34</accession>
<dbReference type="Gene3D" id="2.40.50.100">
    <property type="match status" value="1"/>
</dbReference>
<gene>
    <name evidence="8" type="ORF">DAMNIGENAA_03500</name>
</gene>
<name>A0A9W6CZ34_9BACT</name>
<dbReference type="RefSeq" id="WP_281791937.1">
    <property type="nucleotide sequence ID" value="NZ_BSDR01000001.1"/>
</dbReference>
<dbReference type="InterPro" id="IPR006143">
    <property type="entry name" value="RND_pump_MFP"/>
</dbReference>
<evidence type="ECO:0000256" key="1">
    <source>
        <dbReference type="ARBA" id="ARBA00009477"/>
    </source>
</evidence>
<feature type="domain" description="Multidrug resistance protein MdtA-like barrel-sandwich hybrid" evidence="5">
    <location>
        <begin position="81"/>
        <end position="228"/>
    </location>
</feature>
<keyword evidence="2" id="KW-0175">Coiled coil</keyword>
<evidence type="ECO:0000256" key="3">
    <source>
        <dbReference type="SAM" id="Phobius"/>
    </source>
</evidence>
<organism evidence="8 9">
    <name type="scientific">Desulforhabdus amnigena</name>
    <dbReference type="NCBI Taxonomy" id="40218"/>
    <lineage>
        <taxon>Bacteria</taxon>
        <taxon>Pseudomonadati</taxon>
        <taxon>Thermodesulfobacteriota</taxon>
        <taxon>Syntrophobacteria</taxon>
        <taxon>Syntrophobacterales</taxon>
        <taxon>Syntrophobacteraceae</taxon>
        <taxon>Desulforhabdus</taxon>
    </lineage>
</organism>
<dbReference type="Pfam" id="PF25989">
    <property type="entry name" value="YknX_C"/>
    <property type="match status" value="1"/>
</dbReference>
<evidence type="ECO:0000259" key="4">
    <source>
        <dbReference type="Pfam" id="PF25876"/>
    </source>
</evidence>
<dbReference type="InterPro" id="IPR058792">
    <property type="entry name" value="Beta-barrel_RND_2"/>
</dbReference>
<evidence type="ECO:0000256" key="2">
    <source>
        <dbReference type="SAM" id="Coils"/>
    </source>
</evidence>
<comment type="caution">
    <text evidence="8">The sequence shown here is derived from an EMBL/GenBank/DDBJ whole genome shotgun (WGS) entry which is preliminary data.</text>
</comment>
<feature type="domain" description="Multidrug resistance protein MdtA-like alpha-helical hairpin" evidence="4">
    <location>
        <begin position="136"/>
        <end position="205"/>
    </location>
</feature>
<sequence length="404" mass="43977">MAEEDLSKLRIEKASVSARRIKRKRYGFLIFAVLLLAGGVLLYRTGVLLPAVDVRVTSVQKIYPSQTFTLLNASGYVVAQRKAALASKITGRLIYLAVEEGSEIKEGDLVARLENEDAHAARDRAKANVEVARLNLNEARAELEDARSSYARRKRVVEKGMVSELELDAAEARYKKAVAVLAARESALIASQAALKEAQVTVEYASIRSPFDAVVLTKDADVGDIVTPLGAAANAKAAVVSIADMDSLQVEADVSESNIEQVRVGQPCEIELDAFPNERFKGHVHMIVPTADRSKASIMVKVAFEKRDPRILPEMSAKVAFLARDIEEGEEKPVTAVLSQAVAELEREPFVFVLKDNRAEKRSVRVGRALGSYNEIVDGVKVGDKVVLEPGKLKDGAKVSILEG</sequence>
<dbReference type="NCBIfam" id="TIGR01730">
    <property type="entry name" value="RND_mfp"/>
    <property type="match status" value="1"/>
</dbReference>
<feature type="transmembrane region" description="Helical" evidence="3">
    <location>
        <begin position="26"/>
        <end position="43"/>
    </location>
</feature>
<dbReference type="GO" id="GO:0015562">
    <property type="term" value="F:efflux transmembrane transporter activity"/>
    <property type="evidence" value="ECO:0007669"/>
    <property type="project" value="TreeGrafter"/>
</dbReference>
<dbReference type="SUPFAM" id="SSF111369">
    <property type="entry name" value="HlyD-like secretion proteins"/>
    <property type="match status" value="1"/>
</dbReference>
<feature type="domain" description="YknX-like C-terminal permuted SH3-like" evidence="7">
    <location>
        <begin position="339"/>
        <end position="400"/>
    </location>
</feature>
<evidence type="ECO:0000259" key="6">
    <source>
        <dbReference type="Pfam" id="PF25954"/>
    </source>
</evidence>
<proteinExistence type="inferred from homology"/>
<comment type="similarity">
    <text evidence="1">Belongs to the membrane fusion protein (MFP) (TC 8.A.1) family.</text>
</comment>
<dbReference type="Pfam" id="PF25954">
    <property type="entry name" value="Beta-barrel_RND_2"/>
    <property type="match status" value="1"/>
</dbReference>
<keyword evidence="3" id="KW-0472">Membrane</keyword>
<dbReference type="PANTHER" id="PTHR30469:SF38">
    <property type="entry name" value="HLYD FAMILY SECRETION PROTEIN"/>
    <property type="match status" value="1"/>
</dbReference>
<dbReference type="InterPro" id="IPR058624">
    <property type="entry name" value="MdtA-like_HH"/>
</dbReference>
<dbReference type="Gene3D" id="2.40.30.170">
    <property type="match status" value="1"/>
</dbReference>
<dbReference type="EMBL" id="BSDR01000001">
    <property type="protein sequence ID" value="GLI32917.1"/>
    <property type="molecule type" value="Genomic_DNA"/>
</dbReference>
<reference evidence="8" key="1">
    <citation type="submission" date="2022-12" db="EMBL/GenBank/DDBJ databases">
        <title>Reference genome sequencing for broad-spectrum identification of bacterial and archaeal isolates by mass spectrometry.</title>
        <authorList>
            <person name="Sekiguchi Y."/>
            <person name="Tourlousse D.M."/>
        </authorList>
    </citation>
    <scope>NUCLEOTIDE SEQUENCE</scope>
    <source>
        <strain evidence="8">ASRB1</strain>
    </source>
</reference>
<dbReference type="FunFam" id="2.40.30.170:FF:000010">
    <property type="entry name" value="Efflux RND transporter periplasmic adaptor subunit"/>
    <property type="match status" value="1"/>
</dbReference>
<evidence type="ECO:0000259" key="5">
    <source>
        <dbReference type="Pfam" id="PF25917"/>
    </source>
</evidence>
<dbReference type="PANTHER" id="PTHR30469">
    <property type="entry name" value="MULTIDRUG RESISTANCE PROTEIN MDTA"/>
    <property type="match status" value="1"/>
</dbReference>
<dbReference type="InterPro" id="IPR058625">
    <property type="entry name" value="MdtA-like_BSH"/>
</dbReference>
<evidence type="ECO:0000259" key="7">
    <source>
        <dbReference type="Pfam" id="PF25989"/>
    </source>
</evidence>
<feature type="domain" description="CusB-like beta-barrel" evidence="6">
    <location>
        <begin position="250"/>
        <end position="321"/>
    </location>
</feature>
<dbReference type="Gene3D" id="2.40.420.20">
    <property type="match status" value="1"/>
</dbReference>
<keyword evidence="9" id="KW-1185">Reference proteome</keyword>
<dbReference type="Gene3D" id="1.10.287.470">
    <property type="entry name" value="Helix hairpin bin"/>
    <property type="match status" value="1"/>
</dbReference>
<evidence type="ECO:0000313" key="8">
    <source>
        <dbReference type="EMBL" id="GLI32917.1"/>
    </source>
</evidence>
<dbReference type="Pfam" id="PF25917">
    <property type="entry name" value="BSH_RND"/>
    <property type="match status" value="1"/>
</dbReference>
<keyword evidence="3" id="KW-0812">Transmembrane</keyword>
<dbReference type="InterPro" id="IPR058637">
    <property type="entry name" value="YknX-like_C"/>
</dbReference>
<feature type="coiled-coil region" evidence="2">
    <location>
        <begin position="122"/>
        <end position="156"/>
    </location>
</feature>
<evidence type="ECO:0000313" key="9">
    <source>
        <dbReference type="Proteomes" id="UP001144372"/>
    </source>
</evidence>